<dbReference type="SMART" id="SM01130">
    <property type="entry name" value="DHDPS"/>
    <property type="match status" value="1"/>
</dbReference>
<evidence type="ECO:0000256" key="13">
    <source>
        <dbReference type="PIRNR" id="PIRNR001365"/>
    </source>
</evidence>
<evidence type="ECO:0000313" key="17">
    <source>
        <dbReference type="Proteomes" id="UP000291758"/>
    </source>
</evidence>
<dbReference type="InterPro" id="IPR020624">
    <property type="entry name" value="Schiff_base-form_aldolases_CS"/>
</dbReference>
<gene>
    <name evidence="12 16" type="primary">dapA</name>
    <name evidence="16" type="ORF">ET495_01340</name>
</gene>
<dbReference type="PROSITE" id="PS00665">
    <property type="entry name" value="DHDPS_1"/>
    <property type="match status" value="1"/>
</dbReference>
<dbReference type="UniPathway" id="UPA00034">
    <property type="reaction ID" value="UER00017"/>
</dbReference>
<dbReference type="AlphaFoldDB" id="A0A4P6EI91"/>
<keyword evidence="10 12" id="KW-0704">Schiff base</keyword>
<evidence type="ECO:0000256" key="12">
    <source>
        <dbReference type="HAMAP-Rule" id="MF_00418"/>
    </source>
</evidence>
<comment type="function">
    <text evidence="1 12">Catalyzes the condensation of (S)-aspartate-beta-semialdehyde [(S)-ASA] and pyruvate to 4-hydroxy-tetrahydrodipicolinate (HTPA).</text>
</comment>
<dbReference type="Gene3D" id="3.20.20.70">
    <property type="entry name" value="Aldolase class I"/>
    <property type="match status" value="1"/>
</dbReference>
<keyword evidence="17" id="KW-1185">Reference proteome</keyword>
<dbReference type="CDD" id="cd00950">
    <property type="entry name" value="DHDPS"/>
    <property type="match status" value="1"/>
</dbReference>
<dbReference type="GO" id="GO:0009089">
    <property type="term" value="P:lysine biosynthetic process via diaminopimelate"/>
    <property type="evidence" value="ECO:0007669"/>
    <property type="project" value="UniProtKB-UniRule"/>
</dbReference>
<evidence type="ECO:0000313" key="16">
    <source>
        <dbReference type="EMBL" id="QAY62144.1"/>
    </source>
</evidence>
<protein>
    <recommendedName>
        <fullName evidence="4 12">4-hydroxy-tetrahydrodipicolinate synthase</fullName>
        <shortName evidence="12">HTPA synthase</shortName>
        <ecNumber evidence="4 12">4.3.3.7</ecNumber>
    </recommendedName>
</protein>
<comment type="pathway">
    <text evidence="2 12">Amino-acid biosynthesis; L-lysine biosynthesis via DAP pathway; (S)-tetrahydrodipicolinate from L-aspartate: step 3/4.</text>
</comment>
<evidence type="ECO:0000256" key="3">
    <source>
        <dbReference type="ARBA" id="ARBA00007592"/>
    </source>
</evidence>
<evidence type="ECO:0000256" key="15">
    <source>
        <dbReference type="PIRSR" id="PIRSR001365-2"/>
    </source>
</evidence>
<evidence type="ECO:0000256" key="2">
    <source>
        <dbReference type="ARBA" id="ARBA00005120"/>
    </source>
</evidence>
<feature type="binding site" evidence="12 15">
    <location>
        <position position="53"/>
    </location>
    <ligand>
        <name>pyruvate</name>
        <dbReference type="ChEBI" id="CHEBI:15361"/>
    </ligand>
</feature>
<evidence type="ECO:0000256" key="4">
    <source>
        <dbReference type="ARBA" id="ARBA00012086"/>
    </source>
</evidence>
<comment type="catalytic activity">
    <reaction evidence="11 12">
        <text>L-aspartate 4-semialdehyde + pyruvate = (2S,4S)-4-hydroxy-2,3,4,5-tetrahydrodipicolinate + H2O + H(+)</text>
        <dbReference type="Rhea" id="RHEA:34171"/>
        <dbReference type="ChEBI" id="CHEBI:15361"/>
        <dbReference type="ChEBI" id="CHEBI:15377"/>
        <dbReference type="ChEBI" id="CHEBI:15378"/>
        <dbReference type="ChEBI" id="CHEBI:67139"/>
        <dbReference type="ChEBI" id="CHEBI:537519"/>
        <dbReference type="EC" id="4.3.3.7"/>
    </reaction>
</comment>
<evidence type="ECO:0000256" key="8">
    <source>
        <dbReference type="ARBA" id="ARBA00023154"/>
    </source>
</evidence>
<dbReference type="InterPro" id="IPR020625">
    <property type="entry name" value="Schiff_base-form_aldolases_AS"/>
</dbReference>
<dbReference type="HAMAP" id="MF_00418">
    <property type="entry name" value="DapA"/>
    <property type="match status" value="1"/>
</dbReference>
<dbReference type="SUPFAM" id="SSF51569">
    <property type="entry name" value="Aldolase"/>
    <property type="match status" value="1"/>
</dbReference>
<dbReference type="GO" id="GO:0005829">
    <property type="term" value="C:cytosol"/>
    <property type="evidence" value="ECO:0007669"/>
    <property type="project" value="TreeGrafter"/>
</dbReference>
<organism evidence="16 17">
    <name type="scientific">Xylanimonas allomyrinae</name>
    <dbReference type="NCBI Taxonomy" id="2509459"/>
    <lineage>
        <taxon>Bacteria</taxon>
        <taxon>Bacillati</taxon>
        <taxon>Actinomycetota</taxon>
        <taxon>Actinomycetes</taxon>
        <taxon>Micrococcales</taxon>
        <taxon>Promicromonosporaceae</taxon>
        <taxon>Xylanimonas</taxon>
    </lineage>
</organism>
<comment type="subunit">
    <text evidence="12">Homotetramer; dimer of dimers.</text>
</comment>
<evidence type="ECO:0000256" key="9">
    <source>
        <dbReference type="ARBA" id="ARBA00023239"/>
    </source>
</evidence>
<name>A0A4P6EI91_9MICO</name>
<dbReference type="OrthoDB" id="9782828at2"/>
<dbReference type="Proteomes" id="UP000291758">
    <property type="component" value="Chromosome"/>
</dbReference>
<keyword evidence="8 12" id="KW-0457">Lysine biosynthesis</keyword>
<dbReference type="NCBIfam" id="TIGR00674">
    <property type="entry name" value="dapA"/>
    <property type="match status" value="1"/>
</dbReference>
<keyword evidence="7 12" id="KW-0220">Diaminopimelate biosynthesis</keyword>
<dbReference type="GO" id="GO:0019877">
    <property type="term" value="P:diaminopimelate biosynthetic process"/>
    <property type="evidence" value="ECO:0007669"/>
    <property type="project" value="UniProtKB-UniRule"/>
</dbReference>
<accession>A0A4P6EI91</accession>
<comment type="caution">
    <text evidence="12">Was originally thought to be a dihydrodipicolinate synthase (DHDPS), catalyzing the condensation of (S)-aspartate-beta-semialdehyde [(S)-ASA] and pyruvate to dihydrodipicolinate (DHDP). However, it was shown in E.coli that the product of the enzymatic reaction is not dihydrodipicolinate but in fact (4S)-4-hydroxy-2,3,4,5-tetrahydro-(2S)-dipicolinic acid (HTPA), and that the consecutive dehydration reaction leading to DHDP is not spontaneous but catalyzed by DapB.</text>
</comment>
<dbReference type="PRINTS" id="PR00146">
    <property type="entry name" value="DHPICSNTHASE"/>
</dbReference>
<feature type="site" description="Part of a proton relay during catalysis" evidence="12">
    <location>
        <position position="115"/>
    </location>
</feature>
<feature type="active site" description="Proton donor/acceptor" evidence="12 14">
    <location>
        <position position="141"/>
    </location>
</feature>
<comment type="subcellular location">
    <subcellularLocation>
        <location evidence="12">Cytoplasm</location>
    </subcellularLocation>
</comment>
<dbReference type="KEGG" id="xyl:ET495_01340"/>
<dbReference type="RefSeq" id="WP_129201999.1">
    <property type="nucleotide sequence ID" value="NZ_CP035495.1"/>
</dbReference>
<dbReference type="PANTHER" id="PTHR12128">
    <property type="entry name" value="DIHYDRODIPICOLINATE SYNTHASE"/>
    <property type="match status" value="1"/>
</dbReference>
<dbReference type="InterPro" id="IPR005263">
    <property type="entry name" value="DapA"/>
</dbReference>
<evidence type="ECO:0000256" key="1">
    <source>
        <dbReference type="ARBA" id="ARBA00003294"/>
    </source>
</evidence>
<evidence type="ECO:0000256" key="14">
    <source>
        <dbReference type="PIRSR" id="PIRSR001365-1"/>
    </source>
</evidence>
<feature type="active site" description="Schiff-base intermediate with substrate" evidence="12 14">
    <location>
        <position position="169"/>
    </location>
</feature>
<sequence>MDATTSTDFGRILTAMVTPFRNDSTLDVDAAQGLARYLTRTGWNDGLVVNGTTGESITTSDVEKRAVIEAVVDAVDPSVKVVAGVGTADTRHSVELAHQAEAAGAAGLLVVTPYYSRPSQRGLVDHFRAIADATSLPVMLYDIPKRAGVGIDAGTVALLSEHPRITALKDARGDLEFSSWVLRETDLRVYSGDDALNLPFLAIGASGFVSVVGHFVADRLRQMQEAYARGDVVAAQEIHVGLLPVFRAVFRHPGVATTKAGLGALGMPVGPTRAPMAGLTIGETAALMADLRDAGVESALRVLVGSSGTTR</sequence>
<feature type="binding site" evidence="12 15">
    <location>
        <position position="209"/>
    </location>
    <ligand>
        <name>pyruvate</name>
        <dbReference type="ChEBI" id="CHEBI:15361"/>
    </ligand>
</feature>
<evidence type="ECO:0000256" key="10">
    <source>
        <dbReference type="ARBA" id="ARBA00023270"/>
    </source>
</evidence>
<evidence type="ECO:0000256" key="11">
    <source>
        <dbReference type="ARBA" id="ARBA00047836"/>
    </source>
</evidence>
<proteinExistence type="inferred from homology"/>
<dbReference type="Pfam" id="PF00701">
    <property type="entry name" value="DHDPS"/>
    <property type="match status" value="1"/>
</dbReference>
<dbReference type="EMBL" id="CP035495">
    <property type="protein sequence ID" value="QAY62144.1"/>
    <property type="molecule type" value="Genomic_DNA"/>
</dbReference>
<comment type="similarity">
    <text evidence="3 12 13">Belongs to the DapA family.</text>
</comment>
<dbReference type="EC" id="4.3.3.7" evidence="4 12"/>
<evidence type="ECO:0000256" key="7">
    <source>
        <dbReference type="ARBA" id="ARBA00022915"/>
    </source>
</evidence>
<dbReference type="PIRSF" id="PIRSF001365">
    <property type="entry name" value="DHDPS"/>
    <property type="match status" value="1"/>
</dbReference>
<dbReference type="GO" id="GO:0008840">
    <property type="term" value="F:4-hydroxy-tetrahydrodipicolinate synthase activity"/>
    <property type="evidence" value="ECO:0007669"/>
    <property type="project" value="UniProtKB-UniRule"/>
</dbReference>
<feature type="site" description="Part of a proton relay during catalysis" evidence="12">
    <location>
        <position position="52"/>
    </location>
</feature>
<keyword evidence="9 12" id="KW-0456">Lyase</keyword>
<dbReference type="InterPro" id="IPR013785">
    <property type="entry name" value="Aldolase_TIM"/>
</dbReference>
<dbReference type="InterPro" id="IPR002220">
    <property type="entry name" value="DapA-like"/>
</dbReference>
<reference evidence="16 17" key="1">
    <citation type="submission" date="2019-01" db="EMBL/GenBank/DDBJ databases">
        <title>Genome sequencing of strain 2JSPR-7.</title>
        <authorList>
            <person name="Heo J."/>
            <person name="Kim S.-J."/>
            <person name="Kim J.-S."/>
            <person name="Hong S.-B."/>
            <person name="Kwon S.-W."/>
        </authorList>
    </citation>
    <scope>NUCLEOTIDE SEQUENCE [LARGE SCALE GENOMIC DNA]</scope>
    <source>
        <strain evidence="16 17">2JSPR-7</strain>
    </source>
</reference>
<evidence type="ECO:0000256" key="5">
    <source>
        <dbReference type="ARBA" id="ARBA00022490"/>
    </source>
</evidence>
<evidence type="ECO:0000256" key="6">
    <source>
        <dbReference type="ARBA" id="ARBA00022605"/>
    </source>
</evidence>
<dbReference type="PROSITE" id="PS00666">
    <property type="entry name" value="DHDPS_2"/>
    <property type="match status" value="1"/>
</dbReference>
<keyword evidence="5 12" id="KW-0963">Cytoplasm</keyword>
<keyword evidence="6 12" id="KW-0028">Amino-acid biosynthesis</keyword>
<dbReference type="PANTHER" id="PTHR12128:SF66">
    <property type="entry name" value="4-HYDROXY-2-OXOGLUTARATE ALDOLASE, MITOCHONDRIAL"/>
    <property type="match status" value="1"/>
</dbReference>